<proteinExistence type="predicted"/>
<dbReference type="EMBL" id="SLYC01000041">
    <property type="protein sequence ID" value="TCP98403.1"/>
    <property type="molecule type" value="Genomic_DNA"/>
</dbReference>
<protein>
    <submittedName>
        <fullName evidence="1">Teichuronopeptide biosynthesis TupA-like protein</fullName>
    </submittedName>
</protein>
<sequence length="298" mass="35494">MNKIDKFIKNPKLLWIYILNSKLLRIVPDKIYLGLKYRTLMNSKLNLNNPQTFNEKLQWLKINDRKEFYTSLVDKYLVREYISNRIGSEYLIPLLGVYKKFEEIDFNVLPDKFVLKPNHTSGDIFICENKKNIDYSSLKKMVDGWLKKEYFWIHREWPYKNINPVILCEEYIESNSSYGLIDYKFMCFDGEPKLLFLGLNRGSEKGLNVDFYDFDWNKLPFERYYPSSNDEVSKPENLDRMIALARTLSKGMKFVRVDFYEVNGKVLFGELTFYPGSGFEYFTPSSYDYLLGSYISLY</sequence>
<keyword evidence="2" id="KW-1185">Reference proteome</keyword>
<dbReference type="InterPro" id="IPR029465">
    <property type="entry name" value="ATPgrasp_TupA"/>
</dbReference>
<gene>
    <name evidence="1" type="ORF">EDD79_10417</name>
</gene>
<reference evidence="1 2" key="1">
    <citation type="submission" date="2019-03" db="EMBL/GenBank/DDBJ databases">
        <title>Genomic Encyclopedia of Type Strains, Phase IV (KMG-IV): sequencing the most valuable type-strain genomes for metagenomic binning, comparative biology and taxonomic classification.</title>
        <authorList>
            <person name="Goeker M."/>
        </authorList>
    </citation>
    <scope>NUCLEOTIDE SEQUENCE [LARGE SCALE GENOMIC DNA]</scope>
    <source>
        <strain evidence="1 2">DSM 100013</strain>
    </source>
</reference>
<accession>A0A4V2T2U5</accession>
<dbReference type="RefSeq" id="WP_243098266.1">
    <property type="nucleotide sequence ID" value="NZ_CP058648.1"/>
</dbReference>
<evidence type="ECO:0000313" key="2">
    <source>
        <dbReference type="Proteomes" id="UP000295504"/>
    </source>
</evidence>
<dbReference type="Pfam" id="PF14305">
    <property type="entry name" value="ATPgrasp_TupA"/>
    <property type="match status" value="1"/>
</dbReference>
<name>A0A4V2T2U5_9FIRM</name>
<evidence type="ECO:0000313" key="1">
    <source>
        <dbReference type="EMBL" id="TCP98403.1"/>
    </source>
</evidence>
<comment type="caution">
    <text evidence="1">The sequence shown here is derived from an EMBL/GenBank/DDBJ whole genome shotgun (WGS) entry which is preliminary data.</text>
</comment>
<dbReference type="AlphaFoldDB" id="A0A4V2T2U5"/>
<organism evidence="1 2">
    <name type="scientific">Serpentinicella alkaliphila</name>
    <dbReference type="NCBI Taxonomy" id="1734049"/>
    <lineage>
        <taxon>Bacteria</taxon>
        <taxon>Bacillati</taxon>
        <taxon>Bacillota</taxon>
        <taxon>Clostridia</taxon>
        <taxon>Peptostreptococcales</taxon>
        <taxon>Natronincolaceae</taxon>
        <taxon>Serpentinicella</taxon>
    </lineage>
</organism>
<dbReference type="Proteomes" id="UP000295504">
    <property type="component" value="Unassembled WGS sequence"/>
</dbReference>